<dbReference type="Pfam" id="PF03641">
    <property type="entry name" value="Lysine_decarbox"/>
    <property type="match status" value="1"/>
</dbReference>
<dbReference type="EMBL" id="CAADEY010000061">
    <property type="protein sequence ID" value="VFJ57718.1"/>
    <property type="molecule type" value="Genomic_DNA"/>
</dbReference>
<evidence type="ECO:0000313" key="4">
    <source>
        <dbReference type="EMBL" id="VFJ53730.1"/>
    </source>
</evidence>
<dbReference type="InterPro" id="IPR005269">
    <property type="entry name" value="LOG"/>
</dbReference>
<dbReference type="InterPro" id="IPR031100">
    <property type="entry name" value="LOG_fam"/>
</dbReference>
<dbReference type="AlphaFoldDB" id="A0A450SJR0"/>
<name>A0A450SJR0_9GAMM</name>
<evidence type="ECO:0000256" key="1">
    <source>
        <dbReference type="ARBA" id="ARBA00000274"/>
    </source>
</evidence>
<dbReference type="GO" id="GO:0008714">
    <property type="term" value="F:AMP nucleosidase activity"/>
    <property type="evidence" value="ECO:0007669"/>
    <property type="project" value="UniProtKB-EC"/>
</dbReference>
<dbReference type="PANTHER" id="PTHR31223:SF70">
    <property type="entry name" value="LOG FAMILY PROTEIN YJL055W"/>
    <property type="match status" value="1"/>
</dbReference>
<dbReference type="EMBL" id="CAADEX010000043">
    <property type="protein sequence ID" value="VFJ53730.1"/>
    <property type="molecule type" value="Genomic_DNA"/>
</dbReference>
<sequence length="181" mass="19984">MKNDAIRRLCIFCGARPGHDPAFGSALLALADILLERDITVVYGGGSIGLMGALADHMARNNGRIIGVIPKDLEERELLHRDLTETYVVDSMHARKQKMHELSDGFVLAPGGFGSLEEFFEALTWNQLGLHAKPCGILNTKGFYDHLLLFLDNALASGFLSDEDYRRVRVASVPGELMRVM</sequence>
<dbReference type="GO" id="GO:0009691">
    <property type="term" value="P:cytokinin biosynthetic process"/>
    <property type="evidence" value="ECO:0007669"/>
    <property type="project" value="UniProtKB-UniRule"/>
</dbReference>
<dbReference type="PANTHER" id="PTHR31223">
    <property type="entry name" value="LOG FAMILY PROTEIN YJL055W"/>
    <property type="match status" value="1"/>
</dbReference>
<comment type="similarity">
    <text evidence="2 3">Belongs to the LOG family.</text>
</comment>
<evidence type="ECO:0000313" key="5">
    <source>
        <dbReference type="EMBL" id="VFJ57718.1"/>
    </source>
</evidence>
<dbReference type="GO" id="GO:0005829">
    <property type="term" value="C:cytosol"/>
    <property type="evidence" value="ECO:0007669"/>
    <property type="project" value="TreeGrafter"/>
</dbReference>
<keyword evidence="3" id="KW-0203">Cytokinin biosynthesis</keyword>
<accession>A0A450SJR0</accession>
<proteinExistence type="inferred from homology"/>
<reference evidence="4" key="1">
    <citation type="submission" date="2019-02" db="EMBL/GenBank/DDBJ databases">
        <authorList>
            <person name="Gruber-Vodicka R. H."/>
            <person name="Seah K. B. B."/>
        </authorList>
    </citation>
    <scope>NUCLEOTIDE SEQUENCE</scope>
    <source>
        <strain evidence="5">BECK_DK161</strain>
        <strain evidence="4">BECK_DK47</strain>
    </source>
</reference>
<evidence type="ECO:0000256" key="3">
    <source>
        <dbReference type="RuleBase" id="RU363015"/>
    </source>
</evidence>
<dbReference type="EC" id="3.2.2.n1" evidence="3"/>
<keyword evidence="3" id="KW-0378">Hydrolase</keyword>
<gene>
    <name evidence="4" type="ORF">BECKDK2373B_GA0170837_104330</name>
    <name evidence="5" type="ORF">BECKDK2373C_GA0170839_10613</name>
</gene>
<dbReference type="SUPFAM" id="SSF102405">
    <property type="entry name" value="MCP/YpsA-like"/>
    <property type="match status" value="1"/>
</dbReference>
<organism evidence="4">
    <name type="scientific">Candidatus Kentrum sp. DK</name>
    <dbReference type="NCBI Taxonomy" id="2126562"/>
    <lineage>
        <taxon>Bacteria</taxon>
        <taxon>Pseudomonadati</taxon>
        <taxon>Pseudomonadota</taxon>
        <taxon>Gammaproteobacteria</taxon>
        <taxon>Candidatus Kentrum</taxon>
    </lineage>
</organism>
<comment type="catalytic activity">
    <reaction evidence="1">
        <text>AMP + H2O = D-ribose 5-phosphate + adenine</text>
        <dbReference type="Rhea" id="RHEA:20129"/>
        <dbReference type="ChEBI" id="CHEBI:15377"/>
        <dbReference type="ChEBI" id="CHEBI:16708"/>
        <dbReference type="ChEBI" id="CHEBI:78346"/>
        <dbReference type="ChEBI" id="CHEBI:456215"/>
        <dbReference type="EC" id="3.2.2.4"/>
    </reaction>
</comment>
<dbReference type="NCBIfam" id="TIGR00730">
    <property type="entry name" value="Rossman fold protein, TIGR00730 family"/>
    <property type="match status" value="1"/>
</dbReference>
<evidence type="ECO:0000256" key="2">
    <source>
        <dbReference type="ARBA" id="ARBA00006763"/>
    </source>
</evidence>
<protein>
    <recommendedName>
        <fullName evidence="3">Cytokinin riboside 5'-monophosphate phosphoribohydrolase</fullName>
        <ecNumber evidence="3">3.2.2.n1</ecNumber>
    </recommendedName>
</protein>
<dbReference type="Gene3D" id="3.40.50.450">
    <property type="match status" value="1"/>
</dbReference>